<dbReference type="InterPro" id="IPR012337">
    <property type="entry name" value="RNaseH-like_sf"/>
</dbReference>
<name>A0AAV2G1K8_9ROSI</name>
<dbReference type="PANTHER" id="PTHR47723">
    <property type="entry name" value="OS05G0353850 PROTEIN"/>
    <property type="match status" value="1"/>
</dbReference>
<dbReference type="Gene3D" id="3.30.420.10">
    <property type="entry name" value="Ribonuclease H-like superfamily/Ribonuclease H"/>
    <property type="match status" value="1"/>
</dbReference>
<reference evidence="3 4" key="1">
    <citation type="submission" date="2024-04" db="EMBL/GenBank/DDBJ databases">
        <authorList>
            <person name="Fracassetti M."/>
        </authorList>
    </citation>
    <scope>NUCLEOTIDE SEQUENCE [LARGE SCALE GENOMIC DNA]</scope>
</reference>
<dbReference type="GO" id="GO:0003676">
    <property type="term" value="F:nucleic acid binding"/>
    <property type="evidence" value="ECO:0007669"/>
    <property type="project" value="InterPro"/>
</dbReference>
<evidence type="ECO:0000259" key="2">
    <source>
        <dbReference type="PROSITE" id="PS50879"/>
    </source>
</evidence>
<dbReference type="PROSITE" id="PS50879">
    <property type="entry name" value="RNASE_H_1"/>
    <property type="match status" value="1"/>
</dbReference>
<dbReference type="CDD" id="cd06222">
    <property type="entry name" value="RNase_H_like"/>
    <property type="match status" value="1"/>
</dbReference>
<keyword evidence="1" id="KW-0732">Signal</keyword>
<dbReference type="SUPFAM" id="SSF53098">
    <property type="entry name" value="Ribonuclease H-like"/>
    <property type="match status" value="1"/>
</dbReference>
<keyword evidence="4" id="KW-1185">Reference proteome</keyword>
<dbReference type="InterPro" id="IPR036397">
    <property type="entry name" value="RNaseH_sf"/>
</dbReference>
<dbReference type="InterPro" id="IPR002156">
    <property type="entry name" value="RNaseH_domain"/>
</dbReference>
<evidence type="ECO:0000256" key="1">
    <source>
        <dbReference type="SAM" id="SignalP"/>
    </source>
</evidence>
<feature type="domain" description="RNase H type-1" evidence="2">
    <location>
        <begin position="72"/>
        <end position="187"/>
    </location>
</feature>
<dbReference type="Pfam" id="PF13456">
    <property type="entry name" value="RVT_3"/>
    <property type="match status" value="1"/>
</dbReference>
<accession>A0AAV2G1K8</accession>
<dbReference type="AlphaFoldDB" id="A0AAV2G1K8"/>
<feature type="signal peptide" evidence="1">
    <location>
        <begin position="1"/>
        <end position="22"/>
    </location>
</feature>
<dbReference type="GO" id="GO:0004523">
    <property type="term" value="F:RNA-DNA hybrid ribonuclease activity"/>
    <property type="evidence" value="ECO:0007669"/>
    <property type="project" value="InterPro"/>
</dbReference>
<protein>
    <recommendedName>
        <fullName evidence="2">RNase H type-1 domain-containing protein</fullName>
    </recommendedName>
</protein>
<evidence type="ECO:0000313" key="3">
    <source>
        <dbReference type="EMBL" id="CAL1404047.1"/>
    </source>
</evidence>
<dbReference type="InterPro" id="IPR053151">
    <property type="entry name" value="RNase_H-like"/>
</dbReference>
<sequence>MPWAGFFATSVWLLWKNRCTTTFKGLSPSLTHSIIAKAKLWYAAWTAPDSELGNQRRQGTRITASIGWTFPPEGWMTLNVDGASCGNPVPAGAGGLIRDSTGRWRAGFVANIGSASAALTEIWALFYGLELAWKEGHRAIIVQSDSQLVIQLVEDRQDPVHPYATLLAAIRRQVSRDWLVRITHTYR</sequence>
<dbReference type="InterPro" id="IPR044730">
    <property type="entry name" value="RNase_H-like_dom_plant"/>
</dbReference>
<dbReference type="EMBL" id="OZ034820">
    <property type="protein sequence ID" value="CAL1404047.1"/>
    <property type="molecule type" value="Genomic_DNA"/>
</dbReference>
<gene>
    <name evidence="3" type="ORF">LTRI10_LOCUS43933</name>
</gene>
<organism evidence="3 4">
    <name type="scientific">Linum trigynum</name>
    <dbReference type="NCBI Taxonomy" id="586398"/>
    <lineage>
        <taxon>Eukaryota</taxon>
        <taxon>Viridiplantae</taxon>
        <taxon>Streptophyta</taxon>
        <taxon>Embryophyta</taxon>
        <taxon>Tracheophyta</taxon>
        <taxon>Spermatophyta</taxon>
        <taxon>Magnoliopsida</taxon>
        <taxon>eudicotyledons</taxon>
        <taxon>Gunneridae</taxon>
        <taxon>Pentapetalae</taxon>
        <taxon>rosids</taxon>
        <taxon>fabids</taxon>
        <taxon>Malpighiales</taxon>
        <taxon>Linaceae</taxon>
        <taxon>Linum</taxon>
    </lineage>
</organism>
<feature type="chain" id="PRO_5043460958" description="RNase H type-1 domain-containing protein" evidence="1">
    <location>
        <begin position="23"/>
        <end position="187"/>
    </location>
</feature>
<evidence type="ECO:0000313" key="4">
    <source>
        <dbReference type="Proteomes" id="UP001497516"/>
    </source>
</evidence>
<dbReference type="Proteomes" id="UP001497516">
    <property type="component" value="Chromosome 7"/>
</dbReference>
<proteinExistence type="predicted"/>
<dbReference type="PANTHER" id="PTHR47723:SF19">
    <property type="entry name" value="POLYNUCLEOTIDYL TRANSFERASE, RIBONUCLEASE H-LIKE SUPERFAMILY PROTEIN"/>
    <property type="match status" value="1"/>
</dbReference>